<dbReference type="GO" id="GO:0006099">
    <property type="term" value="P:tricarboxylic acid cycle"/>
    <property type="evidence" value="ECO:0007669"/>
    <property type="project" value="TreeGrafter"/>
</dbReference>
<reference evidence="2 3" key="1">
    <citation type="submission" date="2020-04" db="EMBL/GenBank/DDBJ databases">
        <title>MicrobeNet Type strains.</title>
        <authorList>
            <person name="Nicholson A.C."/>
        </authorList>
    </citation>
    <scope>NUCLEOTIDE SEQUENCE [LARGE SCALE GENOMIC DNA]</scope>
    <source>
        <strain evidence="2 3">CCUG 61472</strain>
    </source>
</reference>
<sequence length="344" mass="37342">MLLTNTAEEPVSPIIEAPQLLNPLAMTGPTMPIQVVRALLHTKRAAARCNIDARALDANVGALIIQACEQLLSQNNITIAKLFPVHIYHDDADSQINTRVDQLIVATCTQINPFVAVKATDIECSQVIAATFPTITNVVAAAAVNHLIYQIRQLVTDLHQLESSGMTAPLLQHIAPKHRALKLATWLKTIENDLQSISTAYPQLLELPINHAPLPIQRDIPVNFEDNLAKNISLAYNITFNAGNKFFTKPAHLGIADVHNTIHIMVTDLRTIINEITAAGYGSTPDALAVTAVKIMGNDASIAMAIAQSQQTSASLKPIVITNFLESCTLLSSLLVQIQVNMQR</sequence>
<dbReference type="PANTHER" id="PTHR11444:SF1">
    <property type="entry name" value="FUMARATE HYDRATASE, MITOCHONDRIAL"/>
    <property type="match status" value="1"/>
</dbReference>
<dbReference type="InterPro" id="IPR005677">
    <property type="entry name" value="Fum_hydII"/>
</dbReference>
<dbReference type="EMBL" id="JAAXPN010000001">
    <property type="protein sequence ID" value="NKZ23225.1"/>
    <property type="molecule type" value="Genomic_DNA"/>
</dbReference>
<accession>A0A7X6S1S4</accession>
<dbReference type="GO" id="GO:0004333">
    <property type="term" value="F:fumarate hydratase activity"/>
    <property type="evidence" value="ECO:0007669"/>
    <property type="project" value="InterPro"/>
</dbReference>
<dbReference type="PANTHER" id="PTHR11444">
    <property type="entry name" value="ASPARTATEAMMONIA/ARGININOSUCCINATE/ADENYLOSUCCINATE LYASE"/>
    <property type="match status" value="1"/>
</dbReference>
<name>A0A7X6S1S4_9LACO</name>
<protein>
    <submittedName>
        <fullName evidence="2">Uncharacterized protein</fullName>
    </submittedName>
</protein>
<comment type="caution">
    <text evidence="2">The sequence shown here is derived from an EMBL/GenBank/DDBJ whole genome shotgun (WGS) entry which is preliminary data.</text>
</comment>
<dbReference type="AlphaFoldDB" id="A0A7X6S1S4"/>
<dbReference type="InterPro" id="IPR024083">
    <property type="entry name" value="Fumarase/histidase_N"/>
</dbReference>
<dbReference type="Proteomes" id="UP000549765">
    <property type="component" value="Unassembled WGS sequence"/>
</dbReference>
<dbReference type="GO" id="GO:0006108">
    <property type="term" value="P:malate metabolic process"/>
    <property type="evidence" value="ECO:0007669"/>
    <property type="project" value="TreeGrafter"/>
</dbReference>
<dbReference type="GO" id="GO:0006106">
    <property type="term" value="P:fumarate metabolic process"/>
    <property type="evidence" value="ECO:0007669"/>
    <property type="project" value="InterPro"/>
</dbReference>
<dbReference type="Gene3D" id="1.10.275.10">
    <property type="entry name" value="Fumarase/aspartase (N-terminal domain)"/>
    <property type="match status" value="1"/>
</dbReference>
<dbReference type="RefSeq" id="WP_168721028.1">
    <property type="nucleotide sequence ID" value="NZ_JAAXPN010000001.1"/>
</dbReference>
<dbReference type="Gene3D" id="1.20.200.10">
    <property type="entry name" value="Fumarase/aspartase (Central domain)"/>
    <property type="match status" value="1"/>
</dbReference>
<dbReference type="SUPFAM" id="SSF48557">
    <property type="entry name" value="L-aspartase-like"/>
    <property type="match status" value="1"/>
</dbReference>
<organism evidence="2 3">
    <name type="scientific">Periweissella fabalis</name>
    <dbReference type="NCBI Taxonomy" id="1070421"/>
    <lineage>
        <taxon>Bacteria</taxon>
        <taxon>Bacillati</taxon>
        <taxon>Bacillota</taxon>
        <taxon>Bacilli</taxon>
        <taxon>Lactobacillales</taxon>
        <taxon>Lactobacillaceae</taxon>
        <taxon>Periweissella</taxon>
    </lineage>
</organism>
<keyword evidence="3" id="KW-1185">Reference proteome</keyword>
<evidence type="ECO:0000313" key="2">
    <source>
        <dbReference type="EMBL" id="NKZ23225.1"/>
    </source>
</evidence>
<evidence type="ECO:0000313" key="3">
    <source>
        <dbReference type="Proteomes" id="UP000549765"/>
    </source>
</evidence>
<evidence type="ECO:0000256" key="1">
    <source>
        <dbReference type="ARBA" id="ARBA00023239"/>
    </source>
</evidence>
<gene>
    <name evidence="2" type="ORF">HF964_00135</name>
</gene>
<keyword evidence="1" id="KW-0456">Lyase</keyword>
<proteinExistence type="predicted"/>
<dbReference type="InterPro" id="IPR008948">
    <property type="entry name" value="L-Aspartase-like"/>
</dbReference>